<accession>A0A9J6DLW6</accession>
<keyword evidence="3" id="KW-1185">Reference proteome</keyword>
<evidence type="ECO:0000256" key="1">
    <source>
        <dbReference type="SAM" id="MobiDB-lite"/>
    </source>
</evidence>
<feature type="compositionally biased region" description="Polar residues" evidence="1">
    <location>
        <begin position="82"/>
        <end position="94"/>
    </location>
</feature>
<sequence>MSPPTFPPSLGPFSPFLLARGTTAFQSPAAASSSPNHLLEGASACPSRSTQPPPASSSPSLPSGAWWSSADQGGMTLASLLRQGTSTPSLASSSKLDHALRQPQPQTSSSSQSRRRHVGHLQLAPLVKVRRPEL</sequence>
<organism evidence="2 3">
    <name type="scientific">Rhipicephalus microplus</name>
    <name type="common">Cattle tick</name>
    <name type="synonym">Boophilus microplus</name>
    <dbReference type="NCBI Taxonomy" id="6941"/>
    <lineage>
        <taxon>Eukaryota</taxon>
        <taxon>Metazoa</taxon>
        <taxon>Ecdysozoa</taxon>
        <taxon>Arthropoda</taxon>
        <taxon>Chelicerata</taxon>
        <taxon>Arachnida</taxon>
        <taxon>Acari</taxon>
        <taxon>Parasitiformes</taxon>
        <taxon>Ixodida</taxon>
        <taxon>Ixodoidea</taxon>
        <taxon>Ixodidae</taxon>
        <taxon>Rhipicephalinae</taxon>
        <taxon>Rhipicephalus</taxon>
        <taxon>Boophilus</taxon>
    </lineage>
</organism>
<evidence type="ECO:0000313" key="3">
    <source>
        <dbReference type="Proteomes" id="UP000821866"/>
    </source>
</evidence>
<protein>
    <submittedName>
        <fullName evidence="2">Uncharacterized protein</fullName>
    </submittedName>
</protein>
<gene>
    <name evidence="2" type="ORF">HPB51_011278</name>
</gene>
<dbReference type="Proteomes" id="UP000821866">
    <property type="component" value="Chromosome 6"/>
</dbReference>
<reference evidence="2" key="2">
    <citation type="submission" date="2021-09" db="EMBL/GenBank/DDBJ databases">
        <authorList>
            <person name="Jia N."/>
            <person name="Wang J."/>
            <person name="Shi W."/>
            <person name="Du L."/>
            <person name="Sun Y."/>
            <person name="Zhan W."/>
            <person name="Jiang J."/>
            <person name="Wang Q."/>
            <person name="Zhang B."/>
            <person name="Ji P."/>
            <person name="Sakyi L.B."/>
            <person name="Cui X."/>
            <person name="Yuan T."/>
            <person name="Jiang B."/>
            <person name="Yang W."/>
            <person name="Lam T.T.-Y."/>
            <person name="Chang Q."/>
            <person name="Ding S."/>
            <person name="Wang X."/>
            <person name="Zhu J."/>
            <person name="Ruan X."/>
            <person name="Zhao L."/>
            <person name="Wei J."/>
            <person name="Que T."/>
            <person name="Du C."/>
            <person name="Cheng J."/>
            <person name="Dai P."/>
            <person name="Han X."/>
            <person name="Huang E."/>
            <person name="Gao Y."/>
            <person name="Liu J."/>
            <person name="Shao H."/>
            <person name="Ye R."/>
            <person name="Li L."/>
            <person name="Wei W."/>
            <person name="Wang X."/>
            <person name="Wang C."/>
            <person name="Huo Q."/>
            <person name="Li W."/>
            <person name="Guo W."/>
            <person name="Chen H."/>
            <person name="Chen S."/>
            <person name="Zhou L."/>
            <person name="Zhou L."/>
            <person name="Ni X."/>
            <person name="Tian J."/>
            <person name="Zhou Y."/>
            <person name="Sheng Y."/>
            <person name="Liu T."/>
            <person name="Pan Y."/>
            <person name="Xia L."/>
            <person name="Li J."/>
            <person name="Zhao F."/>
            <person name="Cao W."/>
        </authorList>
    </citation>
    <scope>NUCLEOTIDE SEQUENCE</scope>
    <source>
        <strain evidence="2">Rmic-2018</strain>
        <tissue evidence="2">Larvae</tissue>
    </source>
</reference>
<feature type="region of interest" description="Disordered" evidence="1">
    <location>
        <begin position="81"/>
        <end position="134"/>
    </location>
</feature>
<feature type="region of interest" description="Disordered" evidence="1">
    <location>
        <begin position="26"/>
        <end position="68"/>
    </location>
</feature>
<feature type="compositionally biased region" description="Low complexity" evidence="1">
    <location>
        <begin position="101"/>
        <end position="112"/>
    </location>
</feature>
<dbReference type="AlphaFoldDB" id="A0A9J6DLW6"/>
<comment type="caution">
    <text evidence="2">The sequence shown here is derived from an EMBL/GenBank/DDBJ whole genome shotgun (WGS) entry which is preliminary data.</text>
</comment>
<feature type="compositionally biased region" description="Low complexity" evidence="1">
    <location>
        <begin position="57"/>
        <end position="68"/>
    </location>
</feature>
<evidence type="ECO:0000313" key="2">
    <source>
        <dbReference type="EMBL" id="KAH8023164.1"/>
    </source>
</evidence>
<dbReference type="EMBL" id="JABSTU010000008">
    <property type="protein sequence ID" value="KAH8023164.1"/>
    <property type="molecule type" value="Genomic_DNA"/>
</dbReference>
<reference evidence="2" key="1">
    <citation type="journal article" date="2020" name="Cell">
        <title>Large-Scale Comparative Analyses of Tick Genomes Elucidate Their Genetic Diversity and Vector Capacities.</title>
        <authorList>
            <consortium name="Tick Genome and Microbiome Consortium (TIGMIC)"/>
            <person name="Jia N."/>
            <person name="Wang J."/>
            <person name="Shi W."/>
            <person name="Du L."/>
            <person name="Sun Y."/>
            <person name="Zhan W."/>
            <person name="Jiang J.F."/>
            <person name="Wang Q."/>
            <person name="Zhang B."/>
            <person name="Ji P."/>
            <person name="Bell-Sakyi L."/>
            <person name="Cui X.M."/>
            <person name="Yuan T.T."/>
            <person name="Jiang B.G."/>
            <person name="Yang W.F."/>
            <person name="Lam T.T."/>
            <person name="Chang Q.C."/>
            <person name="Ding S.J."/>
            <person name="Wang X.J."/>
            <person name="Zhu J.G."/>
            <person name="Ruan X.D."/>
            <person name="Zhao L."/>
            <person name="Wei J.T."/>
            <person name="Ye R.Z."/>
            <person name="Que T.C."/>
            <person name="Du C.H."/>
            <person name="Zhou Y.H."/>
            <person name="Cheng J.X."/>
            <person name="Dai P.F."/>
            <person name="Guo W.B."/>
            <person name="Han X.H."/>
            <person name="Huang E.J."/>
            <person name="Li L.F."/>
            <person name="Wei W."/>
            <person name="Gao Y.C."/>
            <person name="Liu J.Z."/>
            <person name="Shao H.Z."/>
            <person name="Wang X."/>
            <person name="Wang C.C."/>
            <person name="Yang T.C."/>
            <person name="Huo Q.B."/>
            <person name="Li W."/>
            <person name="Chen H.Y."/>
            <person name="Chen S.E."/>
            <person name="Zhou L.G."/>
            <person name="Ni X.B."/>
            <person name="Tian J.H."/>
            <person name="Sheng Y."/>
            <person name="Liu T."/>
            <person name="Pan Y.S."/>
            <person name="Xia L.Y."/>
            <person name="Li J."/>
            <person name="Zhao F."/>
            <person name="Cao W.C."/>
        </authorList>
    </citation>
    <scope>NUCLEOTIDE SEQUENCE</scope>
    <source>
        <strain evidence="2">Rmic-2018</strain>
    </source>
</reference>
<proteinExistence type="predicted"/>
<name>A0A9J6DLW6_RHIMP</name>